<dbReference type="InParanoid" id="A0A2H3CL43"/>
<organism evidence="1 2">
    <name type="scientific">Armillaria gallica</name>
    <name type="common">Bulbous honey fungus</name>
    <name type="synonym">Armillaria bulbosa</name>
    <dbReference type="NCBI Taxonomy" id="47427"/>
    <lineage>
        <taxon>Eukaryota</taxon>
        <taxon>Fungi</taxon>
        <taxon>Dikarya</taxon>
        <taxon>Basidiomycota</taxon>
        <taxon>Agaricomycotina</taxon>
        <taxon>Agaricomycetes</taxon>
        <taxon>Agaricomycetidae</taxon>
        <taxon>Agaricales</taxon>
        <taxon>Marasmiineae</taxon>
        <taxon>Physalacriaceae</taxon>
        <taxon>Armillaria</taxon>
    </lineage>
</organism>
<gene>
    <name evidence="1" type="ORF">ARMGADRAFT_196775</name>
</gene>
<protein>
    <submittedName>
        <fullName evidence="1">Uncharacterized protein</fullName>
    </submittedName>
</protein>
<evidence type="ECO:0000313" key="2">
    <source>
        <dbReference type="Proteomes" id="UP000217790"/>
    </source>
</evidence>
<proteinExistence type="predicted"/>
<sequence length="96" mass="10951">MIFLGFLESTCVFSRILWLISRSYILFLGSSQGLRVLGPRFCVGQVLRIPSRHRVIPFLYLIPSFALVQAGELLLSCLRFRPVLLAYTESSCNRQV</sequence>
<accession>A0A2H3CL43</accession>
<keyword evidence="2" id="KW-1185">Reference proteome</keyword>
<evidence type="ECO:0000313" key="1">
    <source>
        <dbReference type="EMBL" id="PBK79098.1"/>
    </source>
</evidence>
<dbReference type="AlphaFoldDB" id="A0A2H3CL43"/>
<name>A0A2H3CL43_ARMGA</name>
<dbReference type="EMBL" id="KZ293821">
    <property type="protein sequence ID" value="PBK79098.1"/>
    <property type="molecule type" value="Genomic_DNA"/>
</dbReference>
<reference evidence="2" key="1">
    <citation type="journal article" date="2017" name="Nat. Ecol. Evol.">
        <title>Genome expansion and lineage-specific genetic innovations in the forest pathogenic fungi Armillaria.</title>
        <authorList>
            <person name="Sipos G."/>
            <person name="Prasanna A.N."/>
            <person name="Walter M.C."/>
            <person name="O'Connor E."/>
            <person name="Balint B."/>
            <person name="Krizsan K."/>
            <person name="Kiss B."/>
            <person name="Hess J."/>
            <person name="Varga T."/>
            <person name="Slot J."/>
            <person name="Riley R."/>
            <person name="Boka B."/>
            <person name="Rigling D."/>
            <person name="Barry K."/>
            <person name="Lee J."/>
            <person name="Mihaltcheva S."/>
            <person name="LaButti K."/>
            <person name="Lipzen A."/>
            <person name="Waldron R."/>
            <person name="Moloney N.M."/>
            <person name="Sperisen C."/>
            <person name="Kredics L."/>
            <person name="Vagvoelgyi C."/>
            <person name="Patrignani A."/>
            <person name="Fitzpatrick D."/>
            <person name="Nagy I."/>
            <person name="Doyle S."/>
            <person name="Anderson J.B."/>
            <person name="Grigoriev I.V."/>
            <person name="Gueldener U."/>
            <person name="Muensterkoetter M."/>
            <person name="Nagy L.G."/>
        </authorList>
    </citation>
    <scope>NUCLEOTIDE SEQUENCE [LARGE SCALE GENOMIC DNA]</scope>
    <source>
        <strain evidence="2">Ar21-2</strain>
    </source>
</reference>
<dbReference type="Proteomes" id="UP000217790">
    <property type="component" value="Unassembled WGS sequence"/>
</dbReference>